<keyword evidence="7 13" id="KW-0808">Transferase</keyword>
<dbReference type="GO" id="GO:0005886">
    <property type="term" value="C:plasma membrane"/>
    <property type="evidence" value="ECO:0007669"/>
    <property type="project" value="TreeGrafter"/>
</dbReference>
<dbReference type="UniPathway" id="UPA00359">
    <property type="reaction ID" value="UER00482"/>
</dbReference>
<proteinExistence type="inferred from homology"/>
<dbReference type="EC" id="2.7.1.130" evidence="3 13"/>
<comment type="similarity">
    <text evidence="13">Belongs to the LpxK family.</text>
</comment>
<dbReference type="GO" id="GO:0009245">
    <property type="term" value="P:lipid A biosynthetic process"/>
    <property type="evidence" value="ECO:0007669"/>
    <property type="project" value="UniProtKB-UniRule"/>
</dbReference>
<dbReference type="GO" id="GO:0009244">
    <property type="term" value="P:lipopolysaccharide core region biosynthetic process"/>
    <property type="evidence" value="ECO:0007669"/>
    <property type="project" value="TreeGrafter"/>
</dbReference>
<comment type="function">
    <text evidence="1 13">Transfers the gamma-phosphate of ATP to the 4'-position of a tetraacyldisaccharide 1-phosphate intermediate (termed DS-1-P) to form tetraacyldisaccharide 1,4'-bis-phosphate (lipid IVA).</text>
</comment>
<name>A0A1G7L726_RHOCA</name>
<evidence type="ECO:0000256" key="7">
    <source>
        <dbReference type="ARBA" id="ARBA00022679"/>
    </source>
</evidence>
<evidence type="ECO:0000256" key="10">
    <source>
        <dbReference type="ARBA" id="ARBA00022840"/>
    </source>
</evidence>
<dbReference type="HAMAP" id="MF_00409">
    <property type="entry name" value="LpxK"/>
    <property type="match status" value="1"/>
</dbReference>
<dbReference type="NCBIfam" id="TIGR00682">
    <property type="entry name" value="lpxK"/>
    <property type="match status" value="1"/>
</dbReference>
<keyword evidence="11 13" id="KW-0443">Lipid metabolism</keyword>
<dbReference type="GO" id="GO:0009029">
    <property type="term" value="F:lipid-A 4'-kinase activity"/>
    <property type="evidence" value="ECO:0007669"/>
    <property type="project" value="UniProtKB-UniRule"/>
</dbReference>
<evidence type="ECO:0000256" key="12">
    <source>
        <dbReference type="ARBA" id="ARBA00029757"/>
    </source>
</evidence>
<dbReference type="GO" id="GO:0005524">
    <property type="term" value="F:ATP binding"/>
    <property type="evidence" value="ECO:0007669"/>
    <property type="project" value="UniProtKB-UniRule"/>
</dbReference>
<dbReference type="PANTHER" id="PTHR42724:SF1">
    <property type="entry name" value="TETRAACYLDISACCHARIDE 4'-KINASE, MITOCHONDRIAL-RELATED"/>
    <property type="match status" value="1"/>
</dbReference>
<evidence type="ECO:0000256" key="1">
    <source>
        <dbReference type="ARBA" id="ARBA00002274"/>
    </source>
</evidence>
<evidence type="ECO:0000256" key="2">
    <source>
        <dbReference type="ARBA" id="ARBA00004870"/>
    </source>
</evidence>
<evidence type="ECO:0000256" key="8">
    <source>
        <dbReference type="ARBA" id="ARBA00022741"/>
    </source>
</evidence>
<comment type="pathway">
    <text evidence="2 13">Glycolipid biosynthesis; lipid IV(A) biosynthesis; lipid IV(A) from (3R)-3-hydroxytetradecanoyl-[acyl-carrier-protein] and UDP-N-acetyl-alpha-D-glucosamine: step 6/6.</text>
</comment>
<evidence type="ECO:0000256" key="9">
    <source>
        <dbReference type="ARBA" id="ARBA00022777"/>
    </source>
</evidence>
<organism evidence="14 15">
    <name type="scientific">Rhodobacter capsulatus</name>
    <name type="common">Rhodopseudomonas capsulata</name>
    <dbReference type="NCBI Taxonomy" id="1061"/>
    <lineage>
        <taxon>Bacteria</taxon>
        <taxon>Pseudomonadati</taxon>
        <taxon>Pseudomonadota</taxon>
        <taxon>Alphaproteobacteria</taxon>
        <taxon>Rhodobacterales</taxon>
        <taxon>Rhodobacter group</taxon>
        <taxon>Rhodobacter</taxon>
    </lineage>
</organism>
<dbReference type="EMBL" id="FNAY01000011">
    <property type="protein sequence ID" value="SDF45245.1"/>
    <property type="molecule type" value="Genomic_DNA"/>
</dbReference>
<evidence type="ECO:0000256" key="13">
    <source>
        <dbReference type="HAMAP-Rule" id="MF_00409"/>
    </source>
</evidence>
<gene>
    <name evidence="13" type="primary">lpxK</name>
    <name evidence="14" type="ORF">SAMN04244550_02270</name>
</gene>
<evidence type="ECO:0000313" key="15">
    <source>
        <dbReference type="Proteomes" id="UP000183812"/>
    </source>
</evidence>
<keyword evidence="9 13" id="KW-0418">Kinase</keyword>
<evidence type="ECO:0000256" key="5">
    <source>
        <dbReference type="ARBA" id="ARBA00022516"/>
    </source>
</evidence>
<accession>A0A1G7L726</accession>
<feature type="binding site" evidence="13">
    <location>
        <begin position="54"/>
        <end position="61"/>
    </location>
    <ligand>
        <name>ATP</name>
        <dbReference type="ChEBI" id="CHEBI:30616"/>
    </ligand>
</feature>
<dbReference type="SUPFAM" id="SSF52540">
    <property type="entry name" value="P-loop containing nucleoside triphosphate hydrolases"/>
    <property type="match status" value="1"/>
</dbReference>
<protein>
    <recommendedName>
        <fullName evidence="4 13">Tetraacyldisaccharide 4'-kinase</fullName>
        <ecNumber evidence="3 13">2.7.1.130</ecNumber>
    </recommendedName>
    <alternativeName>
        <fullName evidence="12 13">Lipid A 4'-kinase</fullName>
    </alternativeName>
</protein>
<keyword evidence="10 13" id="KW-0067">ATP-binding</keyword>
<sequence length="329" mass="34699">MQAPGFWFTDPARPALRARLLGPLGRIYAAATRLRVAKDGLRLPVPVISVGNINAGGTGKTPTVIALAQLLAARGLEAHVVSRGHGGSLTGPLRVDESRHRAAEVGDEPLLLSAFTPTWIARDRAAGARAAVAAGAKLILLDDGHQNPALQKDLSIVVVDAAKGFGNGLCLPAGPLREPVAEGLARADLALSIGPVPAQESFAARWGGQIPVPHLRGQLVPLPTGMDWEGQRVLAFAGIGHPEKFFATLRSLGAEVVRAEALDDHQPFSAQLLTRLETEALFLDAQLVTTEKDAARLPMSFRPKVLALPVRLVFEDAAPLLKALESLGL</sequence>
<dbReference type="Proteomes" id="UP000183812">
    <property type="component" value="Unassembled WGS sequence"/>
</dbReference>
<evidence type="ECO:0000256" key="3">
    <source>
        <dbReference type="ARBA" id="ARBA00012071"/>
    </source>
</evidence>
<keyword evidence="5 13" id="KW-0444">Lipid biosynthesis</keyword>
<evidence type="ECO:0000256" key="4">
    <source>
        <dbReference type="ARBA" id="ARBA00016436"/>
    </source>
</evidence>
<reference evidence="14 15" key="1">
    <citation type="submission" date="2016-10" db="EMBL/GenBank/DDBJ databases">
        <authorList>
            <person name="de Groot N.N."/>
        </authorList>
    </citation>
    <scope>NUCLEOTIDE SEQUENCE [LARGE SCALE GENOMIC DNA]</scope>
    <source>
        <strain evidence="15">DSM 938 / 37b4</strain>
    </source>
</reference>
<dbReference type="Pfam" id="PF02606">
    <property type="entry name" value="LpxK"/>
    <property type="match status" value="1"/>
</dbReference>
<dbReference type="InterPro" id="IPR003758">
    <property type="entry name" value="LpxK"/>
</dbReference>
<dbReference type="PANTHER" id="PTHR42724">
    <property type="entry name" value="TETRAACYLDISACCHARIDE 4'-KINASE"/>
    <property type="match status" value="1"/>
</dbReference>
<keyword evidence="8 13" id="KW-0547">Nucleotide-binding</keyword>
<keyword evidence="6 13" id="KW-0441">Lipid A biosynthesis</keyword>
<dbReference type="InterPro" id="IPR027417">
    <property type="entry name" value="P-loop_NTPase"/>
</dbReference>
<dbReference type="AlphaFoldDB" id="A0A1G7L726"/>
<comment type="catalytic activity">
    <reaction evidence="13">
        <text>a lipid A disaccharide + ATP = a lipid IVA + ADP + H(+)</text>
        <dbReference type="Rhea" id="RHEA:67840"/>
        <dbReference type="ChEBI" id="CHEBI:15378"/>
        <dbReference type="ChEBI" id="CHEBI:30616"/>
        <dbReference type="ChEBI" id="CHEBI:176343"/>
        <dbReference type="ChEBI" id="CHEBI:176425"/>
        <dbReference type="ChEBI" id="CHEBI:456216"/>
        <dbReference type="EC" id="2.7.1.130"/>
    </reaction>
</comment>
<evidence type="ECO:0000313" key="14">
    <source>
        <dbReference type="EMBL" id="SDF45245.1"/>
    </source>
</evidence>
<dbReference type="OrthoDB" id="9766423at2"/>
<evidence type="ECO:0000256" key="11">
    <source>
        <dbReference type="ARBA" id="ARBA00023098"/>
    </source>
</evidence>
<dbReference type="RefSeq" id="WP_074554303.1">
    <property type="nucleotide sequence ID" value="NZ_CP119563.1"/>
</dbReference>
<evidence type="ECO:0000256" key="6">
    <source>
        <dbReference type="ARBA" id="ARBA00022556"/>
    </source>
</evidence>